<dbReference type="Pfam" id="PF20147">
    <property type="entry name" value="Crinkler"/>
    <property type="match status" value="1"/>
</dbReference>
<keyword evidence="3" id="KW-0964">Secreted</keyword>
<reference evidence="5 6" key="1">
    <citation type="journal article" date="2020" name="Fungal Divers.">
        <title>Resolving the Mortierellaceae phylogeny through synthesis of multi-gene phylogenetics and phylogenomics.</title>
        <authorList>
            <person name="Vandepol N."/>
            <person name="Liber J."/>
            <person name="Desiro A."/>
            <person name="Na H."/>
            <person name="Kennedy M."/>
            <person name="Barry K."/>
            <person name="Grigoriev I.V."/>
            <person name="Miller A.N."/>
            <person name="O'Donnell K."/>
            <person name="Stajich J.E."/>
            <person name="Bonito G."/>
        </authorList>
    </citation>
    <scope>NUCLEOTIDE SEQUENCE [LARGE SCALE GENOMIC DNA]</scope>
    <source>
        <strain evidence="5 6">AD045</strain>
    </source>
</reference>
<keyword evidence="6" id="KW-1185">Reference proteome</keyword>
<comment type="subcellular location">
    <subcellularLocation>
        <location evidence="1">Host cell</location>
    </subcellularLocation>
    <subcellularLocation>
        <location evidence="2">Secreted</location>
    </subcellularLocation>
</comment>
<dbReference type="InterPro" id="IPR045379">
    <property type="entry name" value="Crinkler_N"/>
</dbReference>
<proteinExistence type="predicted"/>
<evidence type="ECO:0000313" key="6">
    <source>
        <dbReference type="Proteomes" id="UP001194696"/>
    </source>
</evidence>
<protein>
    <recommendedName>
        <fullName evidence="4">Crinkler effector protein N-terminal domain-containing protein</fullName>
    </recommendedName>
</protein>
<evidence type="ECO:0000256" key="1">
    <source>
        <dbReference type="ARBA" id="ARBA00004340"/>
    </source>
</evidence>
<name>A0ABQ7JRT6_9FUNG</name>
<gene>
    <name evidence="5" type="ORF">BGZ96_012195</name>
</gene>
<evidence type="ECO:0000313" key="5">
    <source>
        <dbReference type="EMBL" id="KAG0283436.1"/>
    </source>
</evidence>
<accession>A0ABQ7JRT6</accession>
<dbReference type="Proteomes" id="UP001194696">
    <property type="component" value="Unassembled WGS sequence"/>
</dbReference>
<evidence type="ECO:0000259" key="4">
    <source>
        <dbReference type="Pfam" id="PF20147"/>
    </source>
</evidence>
<evidence type="ECO:0000256" key="3">
    <source>
        <dbReference type="ARBA" id="ARBA00022525"/>
    </source>
</evidence>
<dbReference type="EMBL" id="JAAAIM010000902">
    <property type="protein sequence ID" value="KAG0283436.1"/>
    <property type="molecule type" value="Genomic_DNA"/>
</dbReference>
<evidence type="ECO:0000256" key="2">
    <source>
        <dbReference type="ARBA" id="ARBA00004613"/>
    </source>
</evidence>
<feature type="domain" description="Crinkler effector protein N-terminal" evidence="4">
    <location>
        <begin position="7"/>
        <end position="100"/>
    </location>
</feature>
<organism evidence="5 6">
    <name type="scientific">Linnemannia gamsii</name>
    <dbReference type="NCBI Taxonomy" id="64522"/>
    <lineage>
        <taxon>Eukaryota</taxon>
        <taxon>Fungi</taxon>
        <taxon>Fungi incertae sedis</taxon>
        <taxon>Mucoromycota</taxon>
        <taxon>Mortierellomycotina</taxon>
        <taxon>Mortierellomycetes</taxon>
        <taxon>Mortierellales</taxon>
        <taxon>Mortierellaceae</taxon>
        <taxon>Linnemannia</taxon>
    </lineage>
</organism>
<comment type="caution">
    <text evidence="5">The sequence shown here is derived from an EMBL/GenBank/DDBJ whole genome shotgun (WGS) entry which is preliminary data.</text>
</comment>
<sequence>MCNNYILTLFALFDYDTPCQALPFDIEASETVGHLKERIKDANPNSLRDLDAQIIQFCRVSNVIPKHLVPMEKAVTLDDLQTKAFLSPTRAIADVVGTNNTFEKIAQVMSFLLPQVLNLFTFIAGEATTNAFPGNRGLQDCRHLKDLILSKNSYYLREIDARQLRRWRV</sequence>